<evidence type="ECO:0000256" key="5">
    <source>
        <dbReference type="ARBA" id="ARBA00022640"/>
    </source>
</evidence>
<evidence type="ECO:0000256" key="4">
    <source>
        <dbReference type="ARBA" id="ARBA00022528"/>
    </source>
</evidence>
<dbReference type="Proteomes" id="UP000279271">
    <property type="component" value="Unassembled WGS sequence"/>
</dbReference>
<dbReference type="InterPro" id="IPR044525">
    <property type="entry name" value="DGDG1/2"/>
</dbReference>
<evidence type="ECO:0000256" key="2">
    <source>
        <dbReference type="ARBA" id="ARBA00004370"/>
    </source>
</evidence>
<dbReference type="PANTHER" id="PTHR46132:SF1">
    <property type="entry name" value="DIGALACTOSYLDIACYLGLYCEROL SYNTHASE 2, CHLOROPLASTIC"/>
    <property type="match status" value="1"/>
</dbReference>
<comment type="subcellular location">
    <subcellularLocation>
        <location evidence="2">Membrane</location>
    </subcellularLocation>
    <subcellularLocation>
        <location evidence="1">Plastid</location>
        <location evidence="1">Chloroplast</location>
    </subcellularLocation>
</comment>
<name>A0A3M7L2C1_AUXPR</name>
<organism evidence="9 10">
    <name type="scientific">Auxenochlorella protothecoides</name>
    <name type="common">Green microalga</name>
    <name type="synonym">Chlorella protothecoides</name>
    <dbReference type="NCBI Taxonomy" id="3075"/>
    <lineage>
        <taxon>Eukaryota</taxon>
        <taxon>Viridiplantae</taxon>
        <taxon>Chlorophyta</taxon>
        <taxon>core chlorophytes</taxon>
        <taxon>Trebouxiophyceae</taxon>
        <taxon>Chlorellales</taxon>
        <taxon>Chlorellaceae</taxon>
        <taxon>Auxenochlorella</taxon>
    </lineage>
</organism>
<dbReference type="AlphaFoldDB" id="A0A3M7L2C1"/>
<dbReference type="InterPro" id="IPR011989">
    <property type="entry name" value="ARM-like"/>
</dbReference>
<comment type="caution">
    <text evidence="9">The sequence shown here is derived from an EMBL/GenBank/DDBJ whole genome shotgun (WGS) entry which is preliminary data.</text>
</comment>
<reference evidence="10" key="1">
    <citation type="journal article" date="2018" name="Algal Res.">
        <title>Characterization of plant carbon substrate utilization by Auxenochlorella protothecoides.</title>
        <authorList>
            <person name="Vogler B.W."/>
            <person name="Starkenburg S.R."/>
            <person name="Sudasinghe N."/>
            <person name="Schambach J.Y."/>
            <person name="Rollin J.A."/>
            <person name="Pattathil S."/>
            <person name="Barry A.N."/>
        </authorList>
    </citation>
    <scope>NUCLEOTIDE SEQUENCE [LARGE SCALE GENOMIC DNA]</scope>
    <source>
        <strain evidence="10">UTEX 25</strain>
    </source>
</reference>
<dbReference type="GO" id="GO:0046481">
    <property type="term" value="F:digalactosyldiacylglycerol synthase activity"/>
    <property type="evidence" value="ECO:0007669"/>
    <property type="project" value="InterPro"/>
</dbReference>
<dbReference type="EMBL" id="QOKY01000149">
    <property type="protein sequence ID" value="RMZ56329.1"/>
    <property type="molecule type" value="Genomic_DNA"/>
</dbReference>
<dbReference type="GO" id="GO:0019375">
    <property type="term" value="P:galactolipid biosynthetic process"/>
    <property type="evidence" value="ECO:0007669"/>
    <property type="project" value="TreeGrafter"/>
</dbReference>
<keyword evidence="6" id="KW-0808">Transferase</keyword>
<gene>
    <name evidence="9" type="ORF">APUTEX25_000569</name>
</gene>
<dbReference type="PANTHER" id="PTHR46132">
    <property type="entry name" value="DIGALACTOSYLDIACYLGLYCEROL SYNTHASE 2, CHLOROPLASTIC"/>
    <property type="match status" value="1"/>
</dbReference>
<dbReference type="GO" id="GO:0009707">
    <property type="term" value="C:chloroplast outer membrane"/>
    <property type="evidence" value="ECO:0007669"/>
    <property type="project" value="TreeGrafter"/>
</dbReference>
<evidence type="ECO:0000256" key="8">
    <source>
        <dbReference type="SAM" id="MobiDB-lite"/>
    </source>
</evidence>
<evidence type="ECO:0000313" key="9">
    <source>
        <dbReference type="EMBL" id="RMZ56329.1"/>
    </source>
</evidence>
<evidence type="ECO:0000256" key="3">
    <source>
        <dbReference type="ARBA" id="ARBA00009481"/>
    </source>
</evidence>
<feature type="non-terminal residue" evidence="9">
    <location>
        <position position="354"/>
    </location>
</feature>
<dbReference type="Gene3D" id="1.25.10.10">
    <property type="entry name" value="Leucine-rich Repeat Variant"/>
    <property type="match status" value="1"/>
</dbReference>
<accession>A0A3M7L2C1</accession>
<evidence type="ECO:0000256" key="1">
    <source>
        <dbReference type="ARBA" id="ARBA00004229"/>
    </source>
</evidence>
<sequence length="354" mass="38639">MSPQVMKGVASPGSKEGVASTGDPGDPGCVPVALEAGVVSPQEERAWGPGNRVFRAAKEALSSLVCARMKASRDIAGAWAAPDAARAPPAPPWRVTGVDRSPARPPGRKGHLRLAHSGRVAAAHGLWHRFADDPEATERILRAPRYGLRSAGRAGAGAIPSLLSSFPARFAAGHHPAYLYVISEAIKVFGDEPGLPWMTGTAVNPLLRAAYLARDASRAVTLMVPWLAPADQARVFPGDLSFDSPAAQEAWVRAWVRKRTGFDSDFRLTFYPARYAPEKCSILPVGDPTRYVPDHEADVAVLEEPEHLNWYHHGARWSDKFRHVVGVMHTNYLDYARREEHGWAKELVLKHVNR</sequence>
<evidence type="ECO:0000256" key="6">
    <source>
        <dbReference type="ARBA" id="ARBA00022679"/>
    </source>
</evidence>
<evidence type="ECO:0000313" key="10">
    <source>
        <dbReference type="Proteomes" id="UP000279271"/>
    </source>
</evidence>
<feature type="region of interest" description="Disordered" evidence="8">
    <location>
        <begin position="86"/>
        <end position="109"/>
    </location>
</feature>
<keyword evidence="5" id="KW-0934">Plastid</keyword>
<protein>
    <submittedName>
        <fullName evidence="9">Uncharacterized protein</fullName>
    </submittedName>
</protein>
<evidence type="ECO:0000256" key="7">
    <source>
        <dbReference type="ARBA" id="ARBA00023136"/>
    </source>
</evidence>
<comment type="similarity">
    <text evidence="3">Belongs to the glycosyltransferase group 1 family. Glycosyltransferase 4 subfamily.</text>
</comment>
<keyword evidence="4" id="KW-0150">Chloroplast</keyword>
<proteinExistence type="inferred from homology"/>
<feature type="region of interest" description="Disordered" evidence="8">
    <location>
        <begin position="1"/>
        <end position="27"/>
    </location>
</feature>
<keyword evidence="7" id="KW-0472">Membrane</keyword>